<dbReference type="PANTHER" id="PTHR45947">
    <property type="entry name" value="SULFOQUINOVOSYL TRANSFERASE SQD2"/>
    <property type="match status" value="1"/>
</dbReference>
<dbReference type="FunFam" id="3.40.50.2000:FF:000069">
    <property type="entry name" value="Alpha-(1-6)-phosphatidylinositol monomannoside mannosyltransferase"/>
    <property type="match status" value="1"/>
</dbReference>
<dbReference type="SUPFAM" id="SSF53756">
    <property type="entry name" value="UDP-Glycosyltransferase/glycogen phosphorylase"/>
    <property type="match status" value="1"/>
</dbReference>
<dbReference type="InterPro" id="IPR001296">
    <property type="entry name" value="Glyco_trans_1"/>
</dbReference>
<sequence>MVAASDADNVRAPLGCRPAHPYTRPMRRTLLVTNDFPPVVGGIQSYLDDYTRRLPAADLTVLASTPPEGPDAAAAFDREATFDVVRMPTHVLLPTPDVRRRMQQLIRERGIETVWFGAAAPLGLLGRAAKEAGATRVIATTHGHEVGWGMVLGARQALRRIFRDADVVTYISDYTLGELRPHMPADQEVLRLPSGIDVDRFHPDPEARAALRARYRLDEAPTAVCVSRLVARKGQDALISAWPRVVEQVPDARLVVVGWGPYAKKLALLRRSSPVRESIILTGKVPYEELPGHVAMGDVFAMPCRTRGGGLDVEGLGIVFLEASAAGLPVIAGTSGGAPETVAEGVTGNIVDGRDEDALVSALVRQLTDPELRARMGEAGRALMIEKWTWPGLVESLVQAIDAR</sequence>
<evidence type="ECO:0000256" key="1">
    <source>
        <dbReference type="ARBA" id="ARBA00022676"/>
    </source>
</evidence>
<dbReference type="CDD" id="cd03801">
    <property type="entry name" value="GT4_PimA-like"/>
    <property type="match status" value="1"/>
</dbReference>
<gene>
    <name evidence="5" type="ORF">AAM4_2153</name>
</gene>
<dbReference type="GO" id="GO:0016758">
    <property type="term" value="F:hexosyltransferase activity"/>
    <property type="evidence" value="ECO:0007669"/>
    <property type="project" value="TreeGrafter"/>
</dbReference>
<dbReference type="GO" id="GO:1901137">
    <property type="term" value="P:carbohydrate derivative biosynthetic process"/>
    <property type="evidence" value="ECO:0007669"/>
    <property type="project" value="UniProtKB-ARBA"/>
</dbReference>
<protein>
    <submittedName>
        <fullName evidence="5">GDP-mannose-dependent alpha-(1-6)-phosphatidylinositol monomannoside mannosyltransferase</fullName>
    </submittedName>
</protein>
<feature type="domain" description="Glycosyl transferase family 1" evidence="3">
    <location>
        <begin position="214"/>
        <end position="381"/>
    </location>
</feature>
<dbReference type="AlphaFoldDB" id="A0A1L7RDB3"/>
<keyword evidence="1 5" id="KW-0328">Glycosyltransferase</keyword>
<dbReference type="EMBL" id="LK995527">
    <property type="protein sequence ID" value="CED91985.1"/>
    <property type="molecule type" value="Genomic_DNA"/>
</dbReference>
<reference evidence="5" key="1">
    <citation type="submission" date="2014-07" db="EMBL/GenBank/DDBJ databases">
        <authorList>
            <person name="Zhang J.E."/>
            <person name="Yang H."/>
            <person name="Guo J."/>
            <person name="Deng Z."/>
            <person name="Luo H."/>
            <person name="Luo M."/>
            <person name="Zhao B."/>
        </authorList>
    </citation>
    <scope>NUCLEOTIDE SEQUENCE</scope>
    <source>
        <strain evidence="5">AM4</strain>
    </source>
</reference>
<dbReference type="InterPro" id="IPR050194">
    <property type="entry name" value="Glycosyltransferase_grp1"/>
</dbReference>
<keyword evidence="2 5" id="KW-0808">Transferase</keyword>
<accession>A0A1L7RDB3</accession>
<dbReference type="Gene3D" id="3.40.50.2000">
    <property type="entry name" value="Glycogen Phosphorylase B"/>
    <property type="match status" value="2"/>
</dbReference>
<organism evidence="5">
    <name type="scientific">Actinomyces succiniciruminis</name>
    <dbReference type="NCBI Taxonomy" id="1522002"/>
    <lineage>
        <taxon>Bacteria</taxon>
        <taxon>Bacillati</taxon>
        <taxon>Actinomycetota</taxon>
        <taxon>Actinomycetes</taxon>
        <taxon>Actinomycetales</taxon>
        <taxon>Actinomycetaceae</taxon>
        <taxon>Actinomyces</taxon>
    </lineage>
</organism>
<evidence type="ECO:0000313" key="5">
    <source>
        <dbReference type="EMBL" id="CED91985.1"/>
    </source>
</evidence>
<dbReference type="Pfam" id="PF13439">
    <property type="entry name" value="Glyco_transf_4"/>
    <property type="match status" value="1"/>
</dbReference>
<proteinExistence type="predicted"/>
<dbReference type="InterPro" id="IPR028098">
    <property type="entry name" value="Glyco_trans_4-like_N"/>
</dbReference>
<name>A0A1L7RDB3_9ACTO</name>
<dbReference type="PANTHER" id="PTHR45947:SF3">
    <property type="entry name" value="SULFOQUINOVOSYL TRANSFERASE SQD2"/>
    <property type="match status" value="1"/>
</dbReference>
<feature type="domain" description="Glycosyltransferase subfamily 4-like N-terminal" evidence="4">
    <location>
        <begin position="40"/>
        <end position="200"/>
    </location>
</feature>
<dbReference type="Pfam" id="PF00534">
    <property type="entry name" value="Glycos_transf_1"/>
    <property type="match status" value="1"/>
</dbReference>
<evidence type="ECO:0000259" key="4">
    <source>
        <dbReference type="Pfam" id="PF13439"/>
    </source>
</evidence>
<evidence type="ECO:0000256" key="2">
    <source>
        <dbReference type="ARBA" id="ARBA00022679"/>
    </source>
</evidence>
<evidence type="ECO:0000259" key="3">
    <source>
        <dbReference type="Pfam" id="PF00534"/>
    </source>
</evidence>